<dbReference type="InterPro" id="IPR001223">
    <property type="entry name" value="Glyco_hydro18_cat"/>
</dbReference>
<dbReference type="InterPro" id="IPR050314">
    <property type="entry name" value="Glycosyl_Hydrlase_18"/>
</dbReference>
<name>A0A8J2KMY8_9HEXA</name>
<dbReference type="PANTHER" id="PTHR11177">
    <property type="entry name" value="CHITINASE"/>
    <property type="match status" value="1"/>
</dbReference>
<dbReference type="GO" id="GO:0004568">
    <property type="term" value="F:chitinase activity"/>
    <property type="evidence" value="ECO:0007669"/>
    <property type="project" value="TreeGrafter"/>
</dbReference>
<evidence type="ECO:0000256" key="2">
    <source>
        <dbReference type="ARBA" id="ARBA00023295"/>
    </source>
</evidence>
<dbReference type="Pfam" id="PF00704">
    <property type="entry name" value="Glyco_hydro_18"/>
    <property type="match status" value="1"/>
</dbReference>
<reference evidence="6" key="1">
    <citation type="submission" date="2021-06" db="EMBL/GenBank/DDBJ databases">
        <authorList>
            <person name="Hodson N. C."/>
            <person name="Mongue J. A."/>
            <person name="Jaron S. K."/>
        </authorList>
    </citation>
    <scope>NUCLEOTIDE SEQUENCE</scope>
</reference>
<evidence type="ECO:0000256" key="3">
    <source>
        <dbReference type="RuleBase" id="RU000489"/>
    </source>
</evidence>
<dbReference type="SMART" id="SM00636">
    <property type="entry name" value="Glyco_18"/>
    <property type="match status" value="1"/>
</dbReference>
<dbReference type="InterPro" id="IPR001579">
    <property type="entry name" value="Glyco_hydro_18_chit_AS"/>
</dbReference>
<dbReference type="PROSITE" id="PS51910">
    <property type="entry name" value="GH18_2"/>
    <property type="match status" value="1"/>
</dbReference>
<dbReference type="GO" id="GO:0008061">
    <property type="term" value="F:chitin binding"/>
    <property type="evidence" value="ECO:0007669"/>
    <property type="project" value="InterPro"/>
</dbReference>
<keyword evidence="7" id="KW-1185">Reference proteome</keyword>
<gene>
    <name evidence="6" type="ORF">AFUS01_LOCUS30367</name>
</gene>
<dbReference type="InterPro" id="IPR011583">
    <property type="entry name" value="Chitinase_II/V-like_cat"/>
</dbReference>
<organism evidence="6 7">
    <name type="scientific">Allacma fusca</name>
    <dbReference type="NCBI Taxonomy" id="39272"/>
    <lineage>
        <taxon>Eukaryota</taxon>
        <taxon>Metazoa</taxon>
        <taxon>Ecdysozoa</taxon>
        <taxon>Arthropoda</taxon>
        <taxon>Hexapoda</taxon>
        <taxon>Collembola</taxon>
        <taxon>Symphypleona</taxon>
        <taxon>Sminthuridae</taxon>
        <taxon>Allacma</taxon>
    </lineage>
</organism>
<dbReference type="Proteomes" id="UP000708208">
    <property type="component" value="Unassembled WGS sequence"/>
</dbReference>
<evidence type="ECO:0000259" key="5">
    <source>
        <dbReference type="PROSITE" id="PS51910"/>
    </source>
</evidence>
<evidence type="ECO:0000256" key="4">
    <source>
        <dbReference type="RuleBase" id="RU004453"/>
    </source>
</evidence>
<comment type="similarity">
    <text evidence="4">Belongs to the glycosyl hydrolase 18 family.</text>
</comment>
<evidence type="ECO:0000313" key="7">
    <source>
        <dbReference type="Proteomes" id="UP000708208"/>
    </source>
</evidence>
<dbReference type="GO" id="GO:0005975">
    <property type="term" value="P:carbohydrate metabolic process"/>
    <property type="evidence" value="ECO:0007669"/>
    <property type="project" value="InterPro"/>
</dbReference>
<keyword evidence="1 3" id="KW-0378">Hydrolase</keyword>
<feature type="non-terminal residue" evidence="6">
    <location>
        <position position="1"/>
    </location>
</feature>
<dbReference type="OrthoDB" id="73875at2759"/>
<dbReference type="PANTHER" id="PTHR11177:SF403">
    <property type="entry name" value="CHITINASE 2-RELATED"/>
    <property type="match status" value="1"/>
</dbReference>
<accession>A0A8J2KMY8</accession>
<feature type="domain" description="GH18" evidence="5">
    <location>
        <begin position="1"/>
        <end position="175"/>
    </location>
</feature>
<proteinExistence type="inferred from homology"/>
<dbReference type="GO" id="GO:0005576">
    <property type="term" value="C:extracellular region"/>
    <property type="evidence" value="ECO:0007669"/>
    <property type="project" value="TreeGrafter"/>
</dbReference>
<dbReference type="PROSITE" id="PS01095">
    <property type="entry name" value="GH18_1"/>
    <property type="match status" value="1"/>
</dbReference>
<protein>
    <recommendedName>
        <fullName evidence="5">GH18 domain-containing protein</fullName>
    </recommendedName>
</protein>
<dbReference type="AlphaFoldDB" id="A0A8J2KMY8"/>
<sequence>KHGFDGLDLDWEFPGRRGGKPADKQNFVTLVEELRVKFNKFGLLLTAAFGSSKEIADESYDLRELSRLLDHIHIMCYDYHGSWDQRTFHNAPLFAPEGNLSVASSVEYFLSQGVDPSKLVLGLPLYGRTFLLNEESPGSGLRRSAEKQGFQGPYTRENGFLGYNEVIYFPCFCNT</sequence>
<evidence type="ECO:0000313" key="6">
    <source>
        <dbReference type="EMBL" id="CAG7819953.1"/>
    </source>
</evidence>
<dbReference type="EMBL" id="CAJVCH010464468">
    <property type="protein sequence ID" value="CAG7819953.1"/>
    <property type="molecule type" value="Genomic_DNA"/>
</dbReference>
<keyword evidence="2 3" id="KW-0326">Glycosidase</keyword>
<dbReference type="GO" id="GO:0006032">
    <property type="term" value="P:chitin catabolic process"/>
    <property type="evidence" value="ECO:0007669"/>
    <property type="project" value="TreeGrafter"/>
</dbReference>
<comment type="caution">
    <text evidence="6">The sequence shown here is derived from an EMBL/GenBank/DDBJ whole genome shotgun (WGS) entry which is preliminary data.</text>
</comment>
<evidence type="ECO:0000256" key="1">
    <source>
        <dbReference type="ARBA" id="ARBA00022801"/>
    </source>
</evidence>